<organism evidence="2 3">
    <name type="scientific">Roridomyces roridus</name>
    <dbReference type="NCBI Taxonomy" id="1738132"/>
    <lineage>
        <taxon>Eukaryota</taxon>
        <taxon>Fungi</taxon>
        <taxon>Dikarya</taxon>
        <taxon>Basidiomycota</taxon>
        <taxon>Agaricomycotina</taxon>
        <taxon>Agaricomycetes</taxon>
        <taxon>Agaricomycetidae</taxon>
        <taxon>Agaricales</taxon>
        <taxon>Marasmiineae</taxon>
        <taxon>Mycenaceae</taxon>
        <taxon>Roridomyces</taxon>
    </lineage>
</organism>
<feature type="compositionally biased region" description="Pro residues" evidence="1">
    <location>
        <begin position="17"/>
        <end position="28"/>
    </location>
</feature>
<keyword evidence="3" id="KW-1185">Reference proteome</keyword>
<dbReference type="AlphaFoldDB" id="A0AAD7FLV6"/>
<feature type="region of interest" description="Disordered" evidence="1">
    <location>
        <begin position="1"/>
        <end position="74"/>
    </location>
</feature>
<protein>
    <submittedName>
        <fullName evidence="2">Uncharacterized protein</fullName>
    </submittedName>
</protein>
<proteinExistence type="predicted"/>
<dbReference type="InterPro" id="IPR028018">
    <property type="entry name" value="DUF4646"/>
</dbReference>
<accession>A0AAD7FLV6</accession>
<comment type="caution">
    <text evidence="2">The sequence shown here is derived from an EMBL/GenBank/DDBJ whole genome shotgun (WGS) entry which is preliminary data.</text>
</comment>
<sequence length="257" mass="27532">MLLPSEEDTKLSAGEKSPPPPGYSPAPPASSSSGGSDALRPQPQWPSDMTALSPMPSPSFPSSRPSTPAAFSRSPPLGLSATPFKPMFLIADDNSLKRGFPAILPPSTSTPHPFVQHDVSVADWTQFLDELRTVAGLTKKERALANQIPIISHLPIIKVAVATAISQHIMRKKPRVVSLLVDKWNHHFFHPRNLSIVLMHGHTKLSGQSDTPVANLYTPRTVPSLNAADMAGSSGGAEGEGDKMYRLFVVSLEAVPV</sequence>
<name>A0AAD7FLV6_9AGAR</name>
<dbReference type="Pfam" id="PF15496">
    <property type="entry name" value="DUF4646"/>
    <property type="match status" value="1"/>
</dbReference>
<dbReference type="Proteomes" id="UP001221142">
    <property type="component" value="Unassembled WGS sequence"/>
</dbReference>
<evidence type="ECO:0000313" key="2">
    <source>
        <dbReference type="EMBL" id="KAJ7627095.1"/>
    </source>
</evidence>
<feature type="compositionally biased region" description="Low complexity" evidence="1">
    <location>
        <begin position="60"/>
        <end position="74"/>
    </location>
</feature>
<reference evidence="2" key="1">
    <citation type="submission" date="2023-03" db="EMBL/GenBank/DDBJ databases">
        <title>Massive genome expansion in bonnet fungi (Mycena s.s.) driven by repeated elements and novel gene families across ecological guilds.</title>
        <authorList>
            <consortium name="Lawrence Berkeley National Laboratory"/>
            <person name="Harder C.B."/>
            <person name="Miyauchi S."/>
            <person name="Viragh M."/>
            <person name="Kuo A."/>
            <person name="Thoen E."/>
            <person name="Andreopoulos B."/>
            <person name="Lu D."/>
            <person name="Skrede I."/>
            <person name="Drula E."/>
            <person name="Henrissat B."/>
            <person name="Morin E."/>
            <person name="Kohler A."/>
            <person name="Barry K."/>
            <person name="LaButti K."/>
            <person name="Morin E."/>
            <person name="Salamov A."/>
            <person name="Lipzen A."/>
            <person name="Mereny Z."/>
            <person name="Hegedus B."/>
            <person name="Baldrian P."/>
            <person name="Stursova M."/>
            <person name="Weitz H."/>
            <person name="Taylor A."/>
            <person name="Grigoriev I.V."/>
            <person name="Nagy L.G."/>
            <person name="Martin F."/>
            <person name="Kauserud H."/>
        </authorList>
    </citation>
    <scope>NUCLEOTIDE SEQUENCE</scope>
    <source>
        <strain evidence="2">9284</strain>
    </source>
</reference>
<gene>
    <name evidence="2" type="ORF">FB45DRAFT_1004686</name>
</gene>
<dbReference type="EMBL" id="JARKIF010000011">
    <property type="protein sequence ID" value="KAJ7627095.1"/>
    <property type="molecule type" value="Genomic_DNA"/>
</dbReference>
<evidence type="ECO:0000313" key="3">
    <source>
        <dbReference type="Proteomes" id="UP001221142"/>
    </source>
</evidence>
<evidence type="ECO:0000256" key="1">
    <source>
        <dbReference type="SAM" id="MobiDB-lite"/>
    </source>
</evidence>